<organism evidence="2 3">
    <name type="scientific">Diaphorobacter ruginosibacter</name>
    <dbReference type="NCBI Taxonomy" id="1715720"/>
    <lineage>
        <taxon>Bacteria</taxon>
        <taxon>Pseudomonadati</taxon>
        <taxon>Pseudomonadota</taxon>
        <taxon>Betaproteobacteria</taxon>
        <taxon>Burkholderiales</taxon>
        <taxon>Comamonadaceae</taxon>
        <taxon>Diaphorobacter</taxon>
    </lineage>
</organism>
<feature type="transmembrane region" description="Helical" evidence="1">
    <location>
        <begin position="104"/>
        <end position="128"/>
    </location>
</feature>
<dbReference type="KEGG" id="drg:H9K76_16785"/>
<protein>
    <submittedName>
        <fullName evidence="2">DUF2306 domain-containing protein</fullName>
    </submittedName>
</protein>
<gene>
    <name evidence="2" type="ORF">H9K76_16785</name>
</gene>
<dbReference type="Pfam" id="PF10067">
    <property type="entry name" value="DUF2306"/>
    <property type="match status" value="1"/>
</dbReference>
<keyword evidence="1" id="KW-0812">Transmembrane</keyword>
<dbReference type="Proteomes" id="UP000515811">
    <property type="component" value="Chromosome"/>
</dbReference>
<evidence type="ECO:0000256" key="1">
    <source>
        <dbReference type="SAM" id="Phobius"/>
    </source>
</evidence>
<feature type="transmembrane region" description="Helical" evidence="1">
    <location>
        <begin position="38"/>
        <end position="57"/>
    </location>
</feature>
<dbReference type="RefSeq" id="WP_187596471.1">
    <property type="nucleotide sequence ID" value="NZ_CP060714.1"/>
</dbReference>
<dbReference type="AlphaFoldDB" id="A0A7G9RKS7"/>
<keyword evidence="1" id="KW-0472">Membrane</keyword>
<evidence type="ECO:0000313" key="3">
    <source>
        <dbReference type="Proteomes" id="UP000515811"/>
    </source>
</evidence>
<feature type="transmembrane region" description="Helical" evidence="1">
    <location>
        <begin position="6"/>
        <end position="26"/>
    </location>
</feature>
<keyword evidence="1" id="KW-1133">Transmembrane helix</keyword>
<reference evidence="2 3" key="1">
    <citation type="submission" date="2020-08" db="EMBL/GenBank/DDBJ databases">
        <title>Genome sequence of Diaphorobacter ruginosibacter DSM 27467T.</title>
        <authorList>
            <person name="Hyun D.-W."/>
            <person name="Bae J.-W."/>
        </authorList>
    </citation>
    <scope>NUCLEOTIDE SEQUENCE [LARGE SCALE GENOMIC DNA]</scope>
    <source>
        <strain evidence="2 3">DSM 27467</strain>
    </source>
</reference>
<dbReference type="EMBL" id="CP060714">
    <property type="protein sequence ID" value="QNN56202.1"/>
    <property type="molecule type" value="Genomic_DNA"/>
</dbReference>
<feature type="transmembrane region" description="Helical" evidence="1">
    <location>
        <begin position="63"/>
        <end position="83"/>
    </location>
</feature>
<name>A0A7G9RKS7_9BURK</name>
<dbReference type="InterPro" id="IPR018750">
    <property type="entry name" value="DUF2306_membrane"/>
</dbReference>
<accession>A0A7G9RKS7</accession>
<proteinExistence type="predicted"/>
<evidence type="ECO:0000313" key="2">
    <source>
        <dbReference type="EMBL" id="QNN56202.1"/>
    </source>
</evidence>
<keyword evidence="3" id="KW-1185">Reference proteome</keyword>
<sequence>MTPLIATHALLATCALITGAIALWARRMAAVRPALHRAAGYAFTLSLLGAALTACFLRDETILNWHGLTLVHLLIPLAVLGLAGAFIHLKRRNFAAHRRTMQRVYLGACVLAGLFTLVPNRLIGHWLWSTLGLI</sequence>